<evidence type="ECO:0000256" key="6">
    <source>
        <dbReference type="ARBA" id="ARBA00023136"/>
    </source>
</evidence>
<dbReference type="Pfam" id="PF00528">
    <property type="entry name" value="BPD_transp_1"/>
    <property type="match status" value="1"/>
</dbReference>
<sequence>MGLIRFGPRFWVAFGIAATITLFGVLGPYVLTDKVPTDVVGGLYDEPSSKAWLGTDNLGHDVWTNLIFGTRTSLYVGLIAGFVATVVGLVIGTLAGYRGGWLDELLMGITNVVLTIPPIVVLILIAIALQSRSATGVALVIAATSWTWLARAVRAQASSVRAREHLDIARLSGARTVSLIVFDVVPYMLSYIVMAFVLQVASAVLAESALSLLGLGPSNGVSLGMMLYWSLAWEAVRTGAWWAFVPPTLLLTLIAFSLLMMQSSLDEVFNPRLRRGSAKLRRRRTTTPASGSGSVADADQPASAPVGPAAPAAPVVSGVRSDRTAEA</sequence>
<dbReference type="InterPro" id="IPR050366">
    <property type="entry name" value="BP-dependent_transpt_permease"/>
</dbReference>
<dbReference type="GO" id="GO:0005886">
    <property type="term" value="C:plasma membrane"/>
    <property type="evidence" value="ECO:0007669"/>
    <property type="project" value="UniProtKB-SubCell"/>
</dbReference>
<evidence type="ECO:0000313" key="11">
    <source>
        <dbReference type="Proteomes" id="UP000612585"/>
    </source>
</evidence>
<evidence type="ECO:0000256" key="2">
    <source>
        <dbReference type="ARBA" id="ARBA00022448"/>
    </source>
</evidence>
<evidence type="ECO:0000256" key="3">
    <source>
        <dbReference type="ARBA" id="ARBA00022475"/>
    </source>
</evidence>
<dbReference type="Gene3D" id="1.10.3720.10">
    <property type="entry name" value="MetI-like"/>
    <property type="match status" value="1"/>
</dbReference>
<dbReference type="RefSeq" id="WP_203991884.1">
    <property type="nucleotide sequence ID" value="NZ_BOPG01000016.1"/>
</dbReference>
<name>A0A8J4DZ33_9ACTN</name>
<feature type="transmembrane region" description="Helical" evidence="7">
    <location>
        <begin position="241"/>
        <end position="261"/>
    </location>
</feature>
<comment type="similarity">
    <text evidence="7">Belongs to the binding-protein-dependent transport system permease family.</text>
</comment>
<evidence type="ECO:0000256" key="4">
    <source>
        <dbReference type="ARBA" id="ARBA00022692"/>
    </source>
</evidence>
<dbReference type="PANTHER" id="PTHR43386">
    <property type="entry name" value="OLIGOPEPTIDE TRANSPORT SYSTEM PERMEASE PROTEIN APPC"/>
    <property type="match status" value="1"/>
</dbReference>
<evidence type="ECO:0000313" key="10">
    <source>
        <dbReference type="EMBL" id="GIJ55286.1"/>
    </source>
</evidence>
<dbReference type="GO" id="GO:0071916">
    <property type="term" value="F:dipeptide transmembrane transporter activity"/>
    <property type="evidence" value="ECO:0007669"/>
    <property type="project" value="TreeGrafter"/>
</dbReference>
<comment type="subcellular location">
    <subcellularLocation>
        <location evidence="1 7">Cell membrane</location>
        <topology evidence="1 7">Multi-pass membrane protein</topology>
    </subcellularLocation>
</comment>
<keyword evidence="5 7" id="KW-1133">Transmembrane helix</keyword>
<keyword evidence="11" id="KW-1185">Reference proteome</keyword>
<dbReference type="EMBL" id="BOPG01000016">
    <property type="protein sequence ID" value="GIJ55286.1"/>
    <property type="molecule type" value="Genomic_DNA"/>
</dbReference>
<evidence type="ECO:0000256" key="7">
    <source>
        <dbReference type="RuleBase" id="RU363032"/>
    </source>
</evidence>
<dbReference type="InterPro" id="IPR000515">
    <property type="entry name" value="MetI-like"/>
</dbReference>
<keyword evidence="3" id="KW-1003">Cell membrane</keyword>
<evidence type="ECO:0000259" key="9">
    <source>
        <dbReference type="PROSITE" id="PS50928"/>
    </source>
</evidence>
<comment type="caution">
    <text evidence="10">The sequence shown here is derived from an EMBL/GenBank/DDBJ whole genome shotgun (WGS) entry which is preliminary data.</text>
</comment>
<evidence type="ECO:0000256" key="1">
    <source>
        <dbReference type="ARBA" id="ARBA00004651"/>
    </source>
</evidence>
<dbReference type="PANTHER" id="PTHR43386:SF1">
    <property type="entry name" value="D,D-DIPEPTIDE TRANSPORT SYSTEM PERMEASE PROTEIN DDPC-RELATED"/>
    <property type="match status" value="1"/>
</dbReference>
<dbReference type="AlphaFoldDB" id="A0A8J4DZ33"/>
<protein>
    <submittedName>
        <fullName evidence="10">Peptide ABC transporter permease</fullName>
    </submittedName>
</protein>
<dbReference type="CDD" id="cd06261">
    <property type="entry name" value="TM_PBP2"/>
    <property type="match status" value="1"/>
</dbReference>
<feature type="transmembrane region" description="Helical" evidence="7">
    <location>
        <begin position="74"/>
        <end position="97"/>
    </location>
</feature>
<gene>
    <name evidence="10" type="ORF">Vau01_028020</name>
</gene>
<feature type="transmembrane region" description="Helical" evidence="7">
    <location>
        <begin position="109"/>
        <end position="129"/>
    </location>
</feature>
<dbReference type="InterPro" id="IPR035906">
    <property type="entry name" value="MetI-like_sf"/>
</dbReference>
<feature type="transmembrane region" description="Helical" evidence="7">
    <location>
        <begin position="12"/>
        <end position="31"/>
    </location>
</feature>
<feature type="domain" description="ABC transmembrane type-1" evidence="9">
    <location>
        <begin position="70"/>
        <end position="262"/>
    </location>
</feature>
<evidence type="ECO:0000256" key="8">
    <source>
        <dbReference type="SAM" id="MobiDB-lite"/>
    </source>
</evidence>
<feature type="compositionally biased region" description="Low complexity" evidence="8">
    <location>
        <begin position="301"/>
        <end position="319"/>
    </location>
</feature>
<feature type="region of interest" description="Disordered" evidence="8">
    <location>
        <begin position="279"/>
        <end position="327"/>
    </location>
</feature>
<keyword evidence="2 7" id="KW-0813">Transport</keyword>
<organism evidence="10 11">
    <name type="scientific">Virgisporangium aurantiacum</name>
    <dbReference type="NCBI Taxonomy" id="175570"/>
    <lineage>
        <taxon>Bacteria</taxon>
        <taxon>Bacillati</taxon>
        <taxon>Actinomycetota</taxon>
        <taxon>Actinomycetes</taxon>
        <taxon>Micromonosporales</taxon>
        <taxon>Micromonosporaceae</taxon>
        <taxon>Virgisporangium</taxon>
    </lineage>
</organism>
<reference evidence="10" key="1">
    <citation type="submission" date="2021-01" db="EMBL/GenBank/DDBJ databases">
        <title>Whole genome shotgun sequence of Virgisporangium aurantiacum NBRC 16421.</title>
        <authorList>
            <person name="Komaki H."/>
            <person name="Tamura T."/>
        </authorList>
    </citation>
    <scope>NUCLEOTIDE SEQUENCE</scope>
    <source>
        <strain evidence="10">NBRC 16421</strain>
    </source>
</reference>
<dbReference type="SUPFAM" id="SSF161098">
    <property type="entry name" value="MetI-like"/>
    <property type="match status" value="1"/>
</dbReference>
<accession>A0A8J4DZ33</accession>
<evidence type="ECO:0000256" key="5">
    <source>
        <dbReference type="ARBA" id="ARBA00022989"/>
    </source>
</evidence>
<dbReference type="Proteomes" id="UP000612585">
    <property type="component" value="Unassembled WGS sequence"/>
</dbReference>
<feature type="transmembrane region" description="Helical" evidence="7">
    <location>
        <begin position="209"/>
        <end position="229"/>
    </location>
</feature>
<feature type="transmembrane region" description="Helical" evidence="7">
    <location>
        <begin position="174"/>
        <end position="197"/>
    </location>
</feature>
<proteinExistence type="inferred from homology"/>
<keyword evidence="6 7" id="KW-0472">Membrane</keyword>
<dbReference type="PROSITE" id="PS50928">
    <property type="entry name" value="ABC_TM1"/>
    <property type="match status" value="1"/>
</dbReference>
<keyword evidence="4 7" id="KW-0812">Transmembrane</keyword>